<organism evidence="1 2">
    <name type="scientific">Melastoma candidum</name>
    <dbReference type="NCBI Taxonomy" id="119954"/>
    <lineage>
        <taxon>Eukaryota</taxon>
        <taxon>Viridiplantae</taxon>
        <taxon>Streptophyta</taxon>
        <taxon>Embryophyta</taxon>
        <taxon>Tracheophyta</taxon>
        <taxon>Spermatophyta</taxon>
        <taxon>Magnoliopsida</taxon>
        <taxon>eudicotyledons</taxon>
        <taxon>Gunneridae</taxon>
        <taxon>Pentapetalae</taxon>
        <taxon>rosids</taxon>
        <taxon>malvids</taxon>
        <taxon>Myrtales</taxon>
        <taxon>Melastomataceae</taxon>
        <taxon>Melastomatoideae</taxon>
        <taxon>Melastomateae</taxon>
        <taxon>Melastoma</taxon>
    </lineage>
</organism>
<keyword evidence="2" id="KW-1185">Reference proteome</keyword>
<evidence type="ECO:0000313" key="2">
    <source>
        <dbReference type="Proteomes" id="UP001057402"/>
    </source>
</evidence>
<evidence type="ECO:0000313" key="1">
    <source>
        <dbReference type="EMBL" id="KAI4384252.1"/>
    </source>
</evidence>
<gene>
    <name evidence="1" type="ORF">MLD38_002430</name>
</gene>
<reference evidence="2" key="1">
    <citation type="journal article" date="2023" name="Front. Plant Sci.">
        <title>Chromosomal-level genome assembly of Melastoma candidum provides insights into trichome evolution.</title>
        <authorList>
            <person name="Zhong Y."/>
            <person name="Wu W."/>
            <person name="Sun C."/>
            <person name="Zou P."/>
            <person name="Liu Y."/>
            <person name="Dai S."/>
            <person name="Zhou R."/>
        </authorList>
    </citation>
    <scope>NUCLEOTIDE SEQUENCE [LARGE SCALE GENOMIC DNA]</scope>
</reference>
<comment type="caution">
    <text evidence="1">The sequence shown here is derived from an EMBL/GenBank/DDBJ whole genome shotgun (WGS) entry which is preliminary data.</text>
</comment>
<dbReference type="EMBL" id="CM042881">
    <property type="protein sequence ID" value="KAI4384252.1"/>
    <property type="molecule type" value="Genomic_DNA"/>
</dbReference>
<accession>A0ACB9RZ18</accession>
<sequence>MAAEDAKILGTWSSPFVMRTMIALNLKGVEYQMIEETASPKSELLLKVNPVYKKIPVLIHANRPVCESLITVQYIDEAWSSGPTILPSDPYERAMARFWGAYIDDEWFPAFHGVSKMKGEEARKASLERVLEGVQLLEGAYLNFSKGKPFFGGDRIGYLDIAFGCFLGWIRFKENKYGIKILGEDKVPGLAKWAERFCLETAVKDLMPDAEKLAGFSKVLAARYKAIAAAATAQT</sequence>
<proteinExistence type="predicted"/>
<name>A0ACB9RZ18_9MYRT</name>
<protein>
    <submittedName>
        <fullName evidence="1">Uncharacterized protein</fullName>
    </submittedName>
</protein>
<dbReference type="Proteomes" id="UP001057402">
    <property type="component" value="Chromosome 2"/>
</dbReference>